<protein>
    <submittedName>
        <fullName evidence="1">Uncharacterized protein</fullName>
    </submittedName>
</protein>
<sequence>MPSVSAIMMKFQVQSVWRRLNSKQLFYLIIMANMFAVIFEGYAQGVLGGVNSSPDFIRIMDLSDSNDYSTATKTLKLGGLTSCYYLGAIFGSLLSGWLSDQVGRLPTLQMGSLWCMLGTALEAGAQNTNMYICARVIAGVGVAHMNTVAPTWTSEIAEAAHRGRSFGLVFLTNYGGIALAYWIGFGLRFIDDGYSPIRWRLAFAIQAIFPLCLFFILLFVPESPRFLMTKGKDEFALEILAHVRRNGDQEDPAVQQEFAEIKQNVEYAAEATHTGYWPMLSGIGAGKRRFAQRTQIAIWLPLLTQIGCGISATTIYTPTLVSAAGWADEKANWLSALNNTVGILGTIIAMYTIDPVGRRMTLLWGALAQSVVMWIIGAMSILTTSRPDQALQYGIATVSFIYVFTLIYSSTFLIINFNYPAEIFPTECRSRGMAFGIMGWAIGLGAGTLYNPEMFESISGYGFFIFAGLNLVFFCLVYLFLPETSGRSLESINTLFEQNSVFAPVMERRFQKLDVDEKTGYGYGRHGSMGGLPSKNKEEREHNEGVVA</sequence>
<accession>A0ACC3S7E5</accession>
<keyword evidence="2" id="KW-1185">Reference proteome</keyword>
<comment type="caution">
    <text evidence="1">The sequence shown here is derived from an EMBL/GenBank/DDBJ whole genome shotgun (WGS) entry which is preliminary data.</text>
</comment>
<evidence type="ECO:0000313" key="2">
    <source>
        <dbReference type="Proteomes" id="UP001320706"/>
    </source>
</evidence>
<proteinExistence type="predicted"/>
<organism evidence="1 2">
    <name type="scientific">Zalaria obscura</name>
    <dbReference type="NCBI Taxonomy" id="2024903"/>
    <lineage>
        <taxon>Eukaryota</taxon>
        <taxon>Fungi</taxon>
        <taxon>Dikarya</taxon>
        <taxon>Ascomycota</taxon>
        <taxon>Pezizomycotina</taxon>
        <taxon>Dothideomycetes</taxon>
        <taxon>Dothideomycetidae</taxon>
        <taxon>Dothideales</taxon>
        <taxon>Zalariaceae</taxon>
        <taxon>Zalaria</taxon>
    </lineage>
</organism>
<evidence type="ECO:0000313" key="1">
    <source>
        <dbReference type="EMBL" id="KAK8200720.1"/>
    </source>
</evidence>
<dbReference type="Proteomes" id="UP001320706">
    <property type="component" value="Unassembled WGS sequence"/>
</dbReference>
<reference evidence="1" key="1">
    <citation type="submission" date="2024-02" db="EMBL/GenBank/DDBJ databases">
        <title>Metagenome Assembled Genome of Zalaria obscura JY119.</title>
        <authorList>
            <person name="Vighnesh L."/>
            <person name="Jagadeeshwari U."/>
            <person name="Venkata Ramana C."/>
            <person name="Sasikala C."/>
        </authorList>
    </citation>
    <scope>NUCLEOTIDE SEQUENCE</scope>
    <source>
        <strain evidence="1">JY119</strain>
    </source>
</reference>
<name>A0ACC3S7E5_9PEZI</name>
<gene>
    <name evidence="1" type="ORF">M8818_006035</name>
</gene>
<dbReference type="EMBL" id="JAMKPW020000038">
    <property type="protein sequence ID" value="KAK8200720.1"/>
    <property type="molecule type" value="Genomic_DNA"/>
</dbReference>